<protein>
    <recommendedName>
        <fullName evidence="1">HTH marR-type domain-containing protein</fullName>
    </recommendedName>
</protein>
<evidence type="ECO:0000313" key="3">
    <source>
        <dbReference type="Proteomes" id="UP000186336"/>
    </source>
</evidence>
<evidence type="ECO:0000259" key="1">
    <source>
        <dbReference type="PROSITE" id="PS50995"/>
    </source>
</evidence>
<name>A0A1P8MVY5_9RHOB</name>
<dbReference type="InterPro" id="IPR036390">
    <property type="entry name" value="WH_DNA-bd_sf"/>
</dbReference>
<organism evidence="2 3">
    <name type="scientific">Tateyamaria omphalii</name>
    <dbReference type="NCBI Taxonomy" id="299262"/>
    <lineage>
        <taxon>Bacteria</taxon>
        <taxon>Pseudomonadati</taxon>
        <taxon>Pseudomonadota</taxon>
        <taxon>Alphaproteobacteria</taxon>
        <taxon>Rhodobacterales</taxon>
        <taxon>Roseobacteraceae</taxon>
        <taxon>Tateyamaria</taxon>
    </lineage>
</organism>
<dbReference type="InterPro" id="IPR039422">
    <property type="entry name" value="MarR/SlyA-like"/>
</dbReference>
<dbReference type="PROSITE" id="PS50995">
    <property type="entry name" value="HTH_MARR_2"/>
    <property type="match status" value="1"/>
</dbReference>
<sequence length="144" mass="15858">MFFLKDLPSAEMIEGVTANVPEVSPPRVLSVLTRLRAASVLMRDGEAYLRGHGLSQTQFLALMMIMREPERTSLSAVEIATRLDVSKPVLSKVLASLIDKGLIAPAAKQPADRRQKQLCLTAEGTRRFADILPGYFRILHAADL</sequence>
<dbReference type="GO" id="GO:0006950">
    <property type="term" value="P:response to stress"/>
    <property type="evidence" value="ECO:0007669"/>
    <property type="project" value="TreeGrafter"/>
</dbReference>
<feature type="domain" description="HTH marR-type" evidence="1">
    <location>
        <begin position="25"/>
        <end position="144"/>
    </location>
</feature>
<dbReference type="OrthoDB" id="582199at2"/>
<dbReference type="STRING" id="299262.BWR18_11505"/>
<accession>A0A1P8MVY5</accession>
<keyword evidence="3" id="KW-1185">Reference proteome</keyword>
<dbReference type="EMBL" id="CP019312">
    <property type="protein sequence ID" value="APX12235.1"/>
    <property type="molecule type" value="Genomic_DNA"/>
</dbReference>
<dbReference type="SMART" id="SM00347">
    <property type="entry name" value="HTH_MARR"/>
    <property type="match status" value="1"/>
</dbReference>
<dbReference type="PANTHER" id="PTHR33164">
    <property type="entry name" value="TRANSCRIPTIONAL REGULATOR, MARR FAMILY"/>
    <property type="match status" value="1"/>
</dbReference>
<dbReference type="Pfam" id="PF12802">
    <property type="entry name" value="MarR_2"/>
    <property type="match status" value="1"/>
</dbReference>
<reference evidence="2 3" key="1">
    <citation type="submission" date="2017-01" db="EMBL/GenBank/DDBJ databases">
        <title>Complete genome of Tateyamaria omphalii DOK1-4 isolated from seawater in Dokdo.</title>
        <authorList>
            <person name="Kim J.H."/>
            <person name="Chi W.-J."/>
        </authorList>
    </citation>
    <scope>NUCLEOTIDE SEQUENCE [LARGE SCALE GENOMIC DNA]</scope>
    <source>
        <strain evidence="2 3">DOK1-4</strain>
    </source>
</reference>
<dbReference type="GO" id="GO:0003700">
    <property type="term" value="F:DNA-binding transcription factor activity"/>
    <property type="evidence" value="ECO:0007669"/>
    <property type="project" value="InterPro"/>
</dbReference>
<dbReference type="SUPFAM" id="SSF46785">
    <property type="entry name" value="Winged helix' DNA-binding domain"/>
    <property type="match status" value="1"/>
</dbReference>
<dbReference type="InterPro" id="IPR036388">
    <property type="entry name" value="WH-like_DNA-bd_sf"/>
</dbReference>
<dbReference type="PANTHER" id="PTHR33164:SF43">
    <property type="entry name" value="HTH-TYPE TRANSCRIPTIONAL REPRESSOR YETL"/>
    <property type="match status" value="1"/>
</dbReference>
<dbReference type="InterPro" id="IPR000835">
    <property type="entry name" value="HTH_MarR-typ"/>
</dbReference>
<gene>
    <name evidence="2" type="ORF">BWR18_11505</name>
</gene>
<dbReference type="Proteomes" id="UP000186336">
    <property type="component" value="Chromosome"/>
</dbReference>
<dbReference type="KEGG" id="tom:BWR18_11505"/>
<dbReference type="Gene3D" id="1.10.10.10">
    <property type="entry name" value="Winged helix-like DNA-binding domain superfamily/Winged helix DNA-binding domain"/>
    <property type="match status" value="1"/>
</dbReference>
<proteinExistence type="predicted"/>
<dbReference type="AlphaFoldDB" id="A0A1P8MVY5"/>
<evidence type="ECO:0000313" key="2">
    <source>
        <dbReference type="EMBL" id="APX12235.1"/>
    </source>
</evidence>